<sequence length="51" mass="6072">MVLLRLKLLVKVKFLGLTQHYTPRGAIHQLPLHENKGFGYQERRKKKEMLN</sequence>
<dbReference type="Proteomes" id="UP000632766">
    <property type="component" value="Unassembled WGS sequence"/>
</dbReference>
<comment type="caution">
    <text evidence="1">The sequence shown here is derived from an EMBL/GenBank/DDBJ whole genome shotgun (WGS) entry which is preliminary data.</text>
</comment>
<dbReference type="EMBL" id="JAECZC010000093">
    <property type="protein sequence ID" value="MBH8566364.1"/>
    <property type="molecule type" value="Genomic_DNA"/>
</dbReference>
<organism evidence="1 2">
    <name type="scientific">Amazonocrinis nigriterrae CENA67</name>
    <dbReference type="NCBI Taxonomy" id="2794033"/>
    <lineage>
        <taxon>Bacteria</taxon>
        <taxon>Bacillati</taxon>
        <taxon>Cyanobacteriota</taxon>
        <taxon>Cyanophyceae</taxon>
        <taxon>Nostocales</taxon>
        <taxon>Nostocaceae</taxon>
        <taxon>Amazonocrinis</taxon>
        <taxon>Amazonocrinis nigriterrae</taxon>
    </lineage>
</organism>
<evidence type="ECO:0000313" key="1">
    <source>
        <dbReference type="EMBL" id="MBH8566364.1"/>
    </source>
</evidence>
<name>A0A8J7I1J5_9NOST</name>
<reference evidence="1 2" key="1">
    <citation type="journal article" date="2021" name="Int. J. Syst. Evol. Microbiol.">
        <title>Amazonocrinis nigriterrae gen. nov., sp. nov., Atlanticothrix silvestris gen. nov., sp. nov. and Dendronalium phyllosphericum gen. nov., sp. nov., nostocacean cyanobacteria from Brazilian environments.</title>
        <authorList>
            <person name="Alvarenga D.O."/>
            <person name="Andreote A.P.D."/>
            <person name="Branco L.H.Z."/>
            <person name="Delbaje E."/>
            <person name="Cruz R.B."/>
            <person name="Varani A.M."/>
            <person name="Fiore M.F."/>
        </authorList>
    </citation>
    <scope>NUCLEOTIDE SEQUENCE [LARGE SCALE GENOMIC DNA]</scope>
    <source>
        <strain evidence="1 2">CENA67</strain>
    </source>
</reference>
<accession>A0A8J7I1J5</accession>
<evidence type="ECO:0000313" key="2">
    <source>
        <dbReference type="Proteomes" id="UP000632766"/>
    </source>
</evidence>
<gene>
    <name evidence="1" type="ORF">I8748_30135</name>
</gene>
<keyword evidence="2" id="KW-1185">Reference proteome</keyword>
<dbReference type="AlphaFoldDB" id="A0A8J7I1J5"/>
<protein>
    <submittedName>
        <fullName evidence="1">Uncharacterized protein</fullName>
    </submittedName>
</protein>
<proteinExistence type="predicted"/>